<evidence type="ECO:0000256" key="1">
    <source>
        <dbReference type="SAM" id="SignalP"/>
    </source>
</evidence>
<protein>
    <submittedName>
        <fullName evidence="2">Sugars ABC transporter substrate-binding protein</fullName>
    </submittedName>
</protein>
<feature type="chain" id="PRO_5001819027" evidence="1">
    <location>
        <begin position="24"/>
        <end position="440"/>
    </location>
</feature>
<dbReference type="PANTHER" id="PTHR43649:SF14">
    <property type="entry name" value="BLR3389 PROTEIN"/>
    <property type="match status" value="1"/>
</dbReference>
<dbReference type="PROSITE" id="PS51257">
    <property type="entry name" value="PROKAR_LIPOPROTEIN"/>
    <property type="match status" value="1"/>
</dbReference>
<dbReference type="InterPro" id="IPR006059">
    <property type="entry name" value="SBP"/>
</dbReference>
<dbReference type="CDD" id="cd13585">
    <property type="entry name" value="PBP2_TMBP_like"/>
    <property type="match status" value="1"/>
</dbReference>
<sequence>MRNMVKFTTASVAVAMMIGIAGCGSPNSSNGGAGLDEKQQLLVWAWEPTVSKAKQGFEKEHPNIDVKIVNVGSSNDEYSALSNAIEAGSGAPDLVQLDFNAVPQFAISGDLEELSQYGFDSKMLSEYTKGAQSGVHIDNGIYGVPIGGGPMALFYNKEVFDKAGVTEAPKTWDEYYEAAKKIHALSPDMYIAAESGSDAGIALSLIWQAGGQPFTVDGENITIDLKNDQGVKRYESLWQKLIDEKLIDTKTIGWSDDWFRGLGNGKIASVATGGWMPITLQQSSSEASGKFRVAPLPGWSEDDTTSAENGGGSLSVVKGSKHAQAAYEFAKYVGYGPGEKILTSNGIVPDLTKTLESSEYQDQKKDYFGGQQVNKVLAESASNVKTDFQFLPYQVYGGSIYPDYMSKAFTGENTIAEQMAAWQAQLVKYGNGQGYRVTAK</sequence>
<gene>
    <name evidence="2" type="ORF">BLSS_1346</name>
</gene>
<dbReference type="Proteomes" id="UP000029024">
    <property type="component" value="Unassembled WGS sequence"/>
</dbReference>
<keyword evidence="1" id="KW-0732">Signal</keyword>
<reference evidence="2 3" key="1">
    <citation type="submission" date="2014-03" db="EMBL/GenBank/DDBJ databases">
        <title>Genomics of Bifidobacteria.</title>
        <authorList>
            <person name="Ventura M."/>
            <person name="Milani C."/>
            <person name="Lugli G.A."/>
        </authorList>
    </citation>
    <scope>NUCLEOTIDE SEQUENCE [LARGE SCALE GENOMIC DNA]</scope>
    <source>
        <strain evidence="2 3">LMG 21814</strain>
    </source>
</reference>
<comment type="caution">
    <text evidence="2">The sequence shown here is derived from an EMBL/GenBank/DDBJ whole genome shotgun (WGS) entry which is preliminary data.</text>
</comment>
<accession>A0A087BJC2</accession>
<dbReference type="Gene3D" id="3.40.190.10">
    <property type="entry name" value="Periplasmic binding protein-like II"/>
    <property type="match status" value="3"/>
</dbReference>
<dbReference type="EMBL" id="JGZA01000011">
    <property type="protein sequence ID" value="KFI71122.1"/>
    <property type="molecule type" value="Genomic_DNA"/>
</dbReference>
<evidence type="ECO:0000313" key="2">
    <source>
        <dbReference type="EMBL" id="KFI71122.1"/>
    </source>
</evidence>
<organism evidence="2 3">
    <name type="scientific">Bifidobacterium longum subsp. suis</name>
    <dbReference type="NCBI Taxonomy" id="1695"/>
    <lineage>
        <taxon>Bacteria</taxon>
        <taxon>Bacillati</taxon>
        <taxon>Actinomycetota</taxon>
        <taxon>Actinomycetes</taxon>
        <taxon>Bifidobacteriales</taxon>
        <taxon>Bifidobacteriaceae</taxon>
        <taxon>Bifidobacterium</taxon>
    </lineage>
</organism>
<proteinExistence type="predicted"/>
<dbReference type="PANTHER" id="PTHR43649">
    <property type="entry name" value="ARABINOSE-BINDING PROTEIN-RELATED"/>
    <property type="match status" value="1"/>
</dbReference>
<dbReference type="AlphaFoldDB" id="A0A087BJC2"/>
<feature type="signal peptide" evidence="1">
    <location>
        <begin position="1"/>
        <end position="23"/>
    </location>
</feature>
<evidence type="ECO:0000313" key="3">
    <source>
        <dbReference type="Proteomes" id="UP000029024"/>
    </source>
</evidence>
<dbReference type="RefSeq" id="WP_032683587.1">
    <property type="nucleotide sequence ID" value="NZ_JGZA01000011.1"/>
</dbReference>
<dbReference type="Pfam" id="PF01547">
    <property type="entry name" value="SBP_bac_1"/>
    <property type="match status" value="1"/>
</dbReference>
<name>A0A087BJC2_BIFLN</name>
<dbReference type="InterPro" id="IPR050490">
    <property type="entry name" value="Bact_solute-bd_prot1"/>
</dbReference>
<dbReference type="SUPFAM" id="SSF53850">
    <property type="entry name" value="Periplasmic binding protein-like II"/>
    <property type="match status" value="1"/>
</dbReference>